<dbReference type="EMBL" id="JABFAA010000009">
    <property type="protein sequence ID" value="MBA0692792.1"/>
    <property type="molecule type" value="Genomic_DNA"/>
</dbReference>
<comment type="caution">
    <text evidence="1">The sequence shown here is derived from an EMBL/GenBank/DDBJ whole genome shotgun (WGS) entry which is preliminary data.</text>
</comment>
<dbReference type="AlphaFoldDB" id="A0A7J8Y010"/>
<sequence length="48" mass="5260">MGLMGLVATSAYVKGSSILGIIPRALKKMHYVDQPSVENYQFGVFLND</sequence>
<accession>A0A7J8Y010</accession>
<evidence type="ECO:0000313" key="2">
    <source>
        <dbReference type="Proteomes" id="UP000593577"/>
    </source>
</evidence>
<protein>
    <submittedName>
        <fullName evidence="1">Uncharacterized protein</fullName>
    </submittedName>
</protein>
<proteinExistence type="predicted"/>
<name>A0A7J8Y010_GOSAI</name>
<keyword evidence="2" id="KW-1185">Reference proteome</keyword>
<dbReference type="Proteomes" id="UP000593577">
    <property type="component" value="Unassembled WGS sequence"/>
</dbReference>
<evidence type="ECO:0000313" key="1">
    <source>
        <dbReference type="EMBL" id="MBA0692792.1"/>
    </source>
</evidence>
<reference evidence="1 2" key="1">
    <citation type="journal article" date="2019" name="Genome Biol. Evol.">
        <title>Insights into the evolution of the New World diploid cottons (Gossypium, subgenus Houzingenia) based on genome sequencing.</title>
        <authorList>
            <person name="Grover C.E."/>
            <person name="Arick M.A. 2nd"/>
            <person name="Thrash A."/>
            <person name="Conover J.L."/>
            <person name="Sanders W.S."/>
            <person name="Peterson D.G."/>
            <person name="Frelichowski J.E."/>
            <person name="Scheffler J.A."/>
            <person name="Scheffler B.E."/>
            <person name="Wendel J.F."/>
        </authorList>
    </citation>
    <scope>NUCLEOTIDE SEQUENCE [LARGE SCALE GENOMIC DNA]</scope>
    <source>
        <strain evidence="1">185</strain>
        <tissue evidence="1">Leaf</tissue>
    </source>
</reference>
<gene>
    <name evidence="1" type="ORF">Goari_010327</name>
</gene>
<organism evidence="1 2">
    <name type="scientific">Gossypium aridum</name>
    <name type="common">American cotton</name>
    <name type="synonym">Erioxylum aridum</name>
    <dbReference type="NCBI Taxonomy" id="34290"/>
    <lineage>
        <taxon>Eukaryota</taxon>
        <taxon>Viridiplantae</taxon>
        <taxon>Streptophyta</taxon>
        <taxon>Embryophyta</taxon>
        <taxon>Tracheophyta</taxon>
        <taxon>Spermatophyta</taxon>
        <taxon>Magnoliopsida</taxon>
        <taxon>eudicotyledons</taxon>
        <taxon>Gunneridae</taxon>
        <taxon>Pentapetalae</taxon>
        <taxon>rosids</taxon>
        <taxon>malvids</taxon>
        <taxon>Malvales</taxon>
        <taxon>Malvaceae</taxon>
        <taxon>Malvoideae</taxon>
        <taxon>Gossypium</taxon>
    </lineage>
</organism>